<dbReference type="HAMAP" id="MF_00201">
    <property type="entry name" value="RecO"/>
    <property type="match status" value="1"/>
</dbReference>
<organism evidence="10 11">
    <name type="scientific">Candidatus Methylobacter favarea</name>
    <dbReference type="NCBI Taxonomy" id="2707345"/>
    <lineage>
        <taxon>Bacteria</taxon>
        <taxon>Pseudomonadati</taxon>
        <taxon>Pseudomonadota</taxon>
        <taxon>Gammaproteobacteria</taxon>
        <taxon>Methylococcales</taxon>
        <taxon>Methylococcaceae</taxon>
        <taxon>Methylobacter</taxon>
    </lineage>
</organism>
<name>A0A8S0X7Y2_9GAMM</name>
<dbReference type="Gene3D" id="1.20.1440.120">
    <property type="entry name" value="Recombination protein O, C-terminal domain"/>
    <property type="match status" value="1"/>
</dbReference>
<dbReference type="InterPro" id="IPR042242">
    <property type="entry name" value="RecO_C"/>
</dbReference>
<keyword evidence="5 8" id="KW-0233">DNA recombination</keyword>
<dbReference type="Pfam" id="PF02565">
    <property type="entry name" value="RecO_C"/>
    <property type="match status" value="1"/>
</dbReference>
<evidence type="ECO:0000313" key="10">
    <source>
        <dbReference type="EMBL" id="CAA9890490.1"/>
    </source>
</evidence>
<evidence type="ECO:0000256" key="8">
    <source>
        <dbReference type="HAMAP-Rule" id="MF_00201"/>
    </source>
</evidence>
<dbReference type="GO" id="GO:0006310">
    <property type="term" value="P:DNA recombination"/>
    <property type="evidence" value="ECO:0007669"/>
    <property type="project" value="UniProtKB-UniRule"/>
</dbReference>
<dbReference type="GO" id="GO:0006302">
    <property type="term" value="P:double-strand break repair"/>
    <property type="evidence" value="ECO:0007669"/>
    <property type="project" value="TreeGrafter"/>
</dbReference>
<protein>
    <recommendedName>
        <fullName evidence="3 8">DNA repair protein RecO</fullName>
    </recommendedName>
    <alternativeName>
        <fullName evidence="7 8">Recombination protein O</fullName>
    </alternativeName>
</protein>
<dbReference type="EMBL" id="CADCXN010000051">
    <property type="protein sequence ID" value="CAA9890490.1"/>
    <property type="molecule type" value="Genomic_DNA"/>
</dbReference>
<evidence type="ECO:0000259" key="9">
    <source>
        <dbReference type="Pfam" id="PF11967"/>
    </source>
</evidence>
<dbReference type="Pfam" id="PF11967">
    <property type="entry name" value="RecO_N"/>
    <property type="match status" value="1"/>
</dbReference>
<evidence type="ECO:0000256" key="2">
    <source>
        <dbReference type="ARBA" id="ARBA00007452"/>
    </source>
</evidence>
<evidence type="ECO:0000256" key="4">
    <source>
        <dbReference type="ARBA" id="ARBA00022763"/>
    </source>
</evidence>
<proteinExistence type="inferred from homology"/>
<dbReference type="RefSeq" id="WP_246246932.1">
    <property type="nucleotide sequence ID" value="NZ_CADCXN010000051.1"/>
</dbReference>
<dbReference type="SUPFAM" id="SSF50249">
    <property type="entry name" value="Nucleic acid-binding proteins"/>
    <property type="match status" value="1"/>
</dbReference>
<evidence type="ECO:0000256" key="1">
    <source>
        <dbReference type="ARBA" id="ARBA00003065"/>
    </source>
</evidence>
<evidence type="ECO:0000313" key="11">
    <source>
        <dbReference type="Proteomes" id="UP000494216"/>
    </source>
</evidence>
<dbReference type="InterPro" id="IPR037278">
    <property type="entry name" value="ARFGAP/RecO"/>
</dbReference>
<keyword evidence="11" id="KW-1185">Reference proteome</keyword>
<evidence type="ECO:0000256" key="7">
    <source>
        <dbReference type="ARBA" id="ARBA00033409"/>
    </source>
</evidence>
<gene>
    <name evidence="8 10" type="primary">recO</name>
    <name evidence="10" type="ORF">METHB2_230012</name>
</gene>
<dbReference type="Gene3D" id="2.40.50.140">
    <property type="entry name" value="Nucleic acid-binding proteins"/>
    <property type="match status" value="1"/>
</dbReference>
<dbReference type="PANTHER" id="PTHR33991">
    <property type="entry name" value="DNA REPAIR PROTEIN RECO"/>
    <property type="match status" value="1"/>
</dbReference>
<dbReference type="InterPro" id="IPR022572">
    <property type="entry name" value="DNA_rep/recomb_RecO_N"/>
</dbReference>
<evidence type="ECO:0000256" key="3">
    <source>
        <dbReference type="ARBA" id="ARBA00021310"/>
    </source>
</evidence>
<dbReference type="AlphaFoldDB" id="A0A8S0X7Y2"/>
<evidence type="ECO:0000256" key="6">
    <source>
        <dbReference type="ARBA" id="ARBA00023204"/>
    </source>
</evidence>
<dbReference type="SUPFAM" id="SSF57863">
    <property type="entry name" value="ArfGap/RecO-like zinc finger"/>
    <property type="match status" value="1"/>
</dbReference>
<reference evidence="10 11" key="1">
    <citation type="submission" date="2020-02" db="EMBL/GenBank/DDBJ databases">
        <authorList>
            <person name="Hogendoorn C."/>
        </authorList>
    </citation>
    <scope>NUCLEOTIDE SEQUENCE [LARGE SCALE GENOMIC DNA]</scope>
    <source>
        <strain evidence="10">METHB21</strain>
    </source>
</reference>
<comment type="similarity">
    <text evidence="2 8">Belongs to the RecO family.</text>
</comment>
<dbReference type="PANTHER" id="PTHR33991:SF1">
    <property type="entry name" value="DNA REPAIR PROTEIN RECO"/>
    <property type="match status" value="1"/>
</dbReference>
<keyword evidence="4 8" id="KW-0227">DNA damage</keyword>
<feature type="domain" description="DNA replication/recombination mediator RecO N-terminal" evidence="9">
    <location>
        <begin position="17"/>
        <end position="92"/>
    </location>
</feature>
<dbReference type="InterPro" id="IPR012340">
    <property type="entry name" value="NA-bd_OB-fold"/>
</dbReference>
<evidence type="ECO:0000256" key="5">
    <source>
        <dbReference type="ARBA" id="ARBA00023172"/>
    </source>
</evidence>
<dbReference type="InterPro" id="IPR003717">
    <property type="entry name" value="RecO"/>
</dbReference>
<sequence>MSEPYRVWALMTDTAVYLQPAFILQHRKYRETSLIIDVLTRDFGRISLLAKGVRKAKSKTAGLLQPFLPLAISYIGKGELKTLTDVEVMQPFPELKGLGLYCGFYINELIGLFLHKYDPHPEVFAYYEACLSRLSDSSKIEAALRIFELDLMDNIGYGLQLKQAAGNKKPINPSKHYAFNIEQGPIEDENGLFSGKTLQAISARDLTDAHVLAEAKILMRAAIDTHLQGKPLKSRTVIHNMVKHTKNE</sequence>
<dbReference type="GO" id="GO:0043590">
    <property type="term" value="C:bacterial nucleoid"/>
    <property type="evidence" value="ECO:0007669"/>
    <property type="project" value="TreeGrafter"/>
</dbReference>
<comment type="function">
    <text evidence="1 8">Involved in DNA repair and RecF pathway recombination.</text>
</comment>
<comment type="caution">
    <text evidence="10">The sequence shown here is derived from an EMBL/GenBank/DDBJ whole genome shotgun (WGS) entry which is preliminary data.</text>
</comment>
<keyword evidence="6 8" id="KW-0234">DNA repair</keyword>
<dbReference type="Proteomes" id="UP000494216">
    <property type="component" value="Unassembled WGS sequence"/>
</dbReference>
<dbReference type="NCBIfam" id="TIGR00613">
    <property type="entry name" value="reco"/>
    <property type="match status" value="1"/>
</dbReference>
<accession>A0A8S0X7Y2</accession>